<keyword evidence="3" id="KW-1185">Reference proteome</keyword>
<dbReference type="KEGG" id="ruv:EC9_22720"/>
<protein>
    <submittedName>
        <fullName evidence="2">FAD-dependent oxidoreductase</fullName>
    </submittedName>
</protein>
<dbReference type="RefSeq" id="WP_246106069.1">
    <property type="nucleotide sequence ID" value="NZ_CP036261.1"/>
</dbReference>
<dbReference type="InterPro" id="IPR036188">
    <property type="entry name" value="FAD/NAD-bd_sf"/>
</dbReference>
<dbReference type="SUPFAM" id="SSF51905">
    <property type="entry name" value="FAD/NAD(P)-binding domain"/>
    <property type="match status" value="1"/>
</dbReference>
<evidence type="ECO:0000313" key="3">
    <source>
        <dbReference type="Proteomes" id="UP000319557"/>
    </source>
</evidence>
<dbReference type="PANTHER" id="PTHR43539">
    <property type="entry name" value="FLAVIN-BINDING MONOOXYGENASE-LIKE PROTEIN (AFU_ORTHOLOGUE AFUA_4G09220)"/>
    <property type="match status" value="1"/>
</dbReference>
<dbReference type="Gene3D" id="3.50.50.60">
    <property type="entry name" value="FAD/NAD(P)-binding domain"/>
    <property type="match status" value="1"/>
</dbReference>
<proteinExistence type="predicted"/>
<gene>
    <name evidence="2" type="ORF">EC9_22720</name>
</gene>
<evidence type="ECO:0000313" key="2">
    <source>
        <dbReference type="EMBL" id="QDS88086.1"/>
    </source>
</evidence>
<dbReference type="Pfam" id="PF13738">
    <property type="entry name" value="Pyr_redox_3"/>
    <property type="match status" value="1"/>
</dbReference>
<dbReference type="PRINTS" id="PR00411">
    <property type="entry name" value="PNDRDTASEI"/>
</dbReference>
<sequence>MNQHQPSRRDFILAKESLYPPSTSHTASEDVVPGGGGCCGSAPIGLTGDSCSTADEKPAASCCGTPSPAEPTTISNIAPLPKPAPQAESQNSLPVAIIGSGPVGLAAAANLVERGQDFIILEAGSKVAAGIRSWGHVRLFTPWSYLIDPAGQRLLESESNWQQPEGAYVPYAAEFVETFLDPLAAHSDIAPHIRLDHKVVSVSREGHDRMKDGRRDAAGFMIVTETPTGPQRFYARAVIDASGTLSDPNPMGAGGIPADGEQQFQANIRYGMPDILCRDRDRYAGKRVLVVGSGHSATGNVLSLVELAKASPSTLVAWAVRRSNPAKLWGGGSADEIAERGALGTRVKQAVDDGSVSLLTGLSIGAVKQHGDGLEISDLQGNPQVVVDEIIVSAGSRPNLAMLRELRLDLDPATEATRTLGPLIDPNRHSCGSVPPHGAAELRHPESGFYVAGMKSYGRAPTFLMMTGYEQVRSIVAELAGDLEAARDVHLELPSTGVCSTDLAFQDDAAPSCGTSAGQSSVSR</sequence>
<dbReference type="AlphaFoldDB" id="A0A517LZN7"/>
<reference evidence="2 3" key="1">
    <citation type="submission" date="2019-02" db="EMBL/GenBank/DDBJ databases">
        <title>Deep-cultivation of Planctomycetes and their phenomic and genomic characterization uncovers novel biology.</title>
        <authorList>
            <person name="Wiegand S."/>
            <person name="Jogler M."/>
            <person name="Boedeker C."/>
            <person name="Pinto D."/>
            <person name="Vollmers J."/>
            <person name="Rivas-Marin E."/>
            <person name="Kohn T."/>
            <person name="Peeters S.H."/>
            <person name="Heuer A."/>
            <person name="Rast P."/>
            <person name="Oberbeckmann S."/>
            <person name="Bunk B."/>
            <person name="Jeske O."/>
            <person name="Meyerdierks A."/>
            <person name="Storesund J.E."/>
            <person name="Kallscheuer N."/>
            <person name="Luecker S."/>
            <person name="Lage O.M."/>
            <person name="Pohl T."/>
            <person name="Merkel B.J."/>
            <person name="Hornburger P."/>
            <person name="Mueller R.-W."/>
            <person name="Bruemmer F."/>
            <person name="Labrenz M."/>
            <person name="Spormann A.M."/>
            <person name="Op den Camp H."/>
            <person name="Overmann J."/>
            <person name="Amann R."/>
            <person name="Jetten M.S.M."/>
            <person name="Mascher T."/>
            <person name="Medema M.H."/>
            <person name="Devos D.P."/>
            <person name="Kaster A.-K."/>
            <person name="Ovreas L."/>
            <person name="Rohde M."/>
            <person name="Galperin M.Y."/>
            <person name="Jogler C."/>
        </authorList>
    </citation>
    <scope>NUCLEOTIDE SEQUENCE [LARGE SCALE GENOMIC DNA]</scope>
    <source>
        <strain evidence="2 3">EC9</strain>
    </source>
</reference>
<organism evidence="2 3">
    <name type="scientific">Rosistilla ulvae</name>
    <dbReference type="NCBI Taxonomy" id="1930277"/>
    <lineage>
        <taxon>Bacteria</taxon>
        <taxon>Pseudomonadati</taxon>
        <taxon>Planctomycetota</taxon>
        <taxon>Planctomycetia</taxon>
        <taxon>Pirellulales</taxon>
        <taxon>Pirellulaceae</taxon>
        <taxon>Rosistilla</taxon>
    </lineage>
</organism>
<dbReference type="Proteomes" id="UP000319557">
    <property type="component" value="Chromosome"/>
</dbReference>
<dbReference type="InterPro" id="IPR050982">
    <property type="entry name" value="Auxin_biosynth/cation_transpt"/>
</dbReference>
<keyword evidence="1" id="KW-0560">Oxidoreductase</keyword>
<accession>A0A517LZN7</accession>
<evidence type="ECO:0000256" key="1">
    <source>
        <dbReference type="ARBA" id="ARBA00023002"/>
    </source>
</evidence>
<dbReference type="PRINTS" id="PR00368">
    <property type="entry name" value="FADPNR"/>
</dbReference>
<dbReference type="PANTHER" id="PTHR43539:SF78">
    <property type="entry name" value="FLAVIN-CONTAINING MONOOXYGENASE"/>
    <property type="match status" value="1"/>
</dbReference>
<dbReference type="GO" id="GO:0050660">
    <property type="term" value="F:flavin adenine dinucleotide binding"/>
    <property type="evidence" value="ECO:0007669"/>
    <property type="project" value="TreeGrafter"/>
</dbReference>
<dbReference type="GO" id="GO:0004497">
    <property type="term" value="F:monooxygenase activity"/>
    <property type="evidence" value="ECO:0007669"/>
    <property type="project" value="TreeGrafter"/>
</dbReference>
<dbReference type="EMBL" id="CP036261">
    <property type="protein sequence ID" value="QDS88086.1"/>
    <property type="molecule type" value="Genomic_DNA"/>
</dbReference>
<name>A0A517LZN7_9BACT</name>